<accession>A0AAT9V558</accession>
<organism evidence="1">
    <name type="scientific">Klebsiella phage Kpn74</name>
    <dbReference type="NCBI Taxonomy" id="3044026"/>
    <lineage>
        <taxon>Viruses</taxon>
        <taxon>Duplodnaviria</taxon>
        <taxon>Heunggongvirae</taxon>
        <taxon>Uroviricota</taxon>
        <taxon>Caudoviricetes</taxon>
    </lineage>
</organism>
<sequence>MTCRRVRATFERLYIYTANLKLTRRLTCLKKH</sequence>
<dbReference type="EMBL" id="OQ790078">
    <property type="protein sequence ID" value="WJE88316.1"/>
    <property type="molecule type" value="Genomic_DNA"/>
</dbReference>
<evidence type="ECO:0000313" key="1">
    <source>
        <dbReference type="EMBL" id="WJE88316.1"/>
    </source>
</evidence>
<reference evidence="1" key="1">
    <citation type="journal article" date="2024" name="Can. J. Microbiol.">
        <title>Biological and genomic characteristics of three novel bacteriophages and a phage-plasmid of Klebsiella pneumoniae.</title>
        <authorList>
            <person name="Uskudar-Guclu A."/>
            <person name="Unlu S."/>
            <person name="Salih-Dogan H."/>
            <person name="Yalcin S."/>
            <person name="Basustaoglu A."/>
        </authorList>
    </citation>
    <scope>NUCLEOTIDE SEQUENCE</scope>
</reference>
<proteinExistence type="predicted"/>
<name>A0AAT9V558_9CAUD</name>
<protein>
    <submittedName>
        <fullName evidence="1">Uncharacterized protein</fullName>
    </submittedName>
</protein>